<dbReference type="Gene3D" id="3.30.420.340">
    <property type="entry name" value="UvrC, RNAse H endonuclease domain"/>
    <property type="match status" value="1"/>
</dbReference>
<dbReference type="InterPro" id="IPR010994">
    <property type="entry name" value="RuvA_2-like"/>
</dbReference>
<keyword evidence="8" id="KW-0175">Coiled coil</keyword>
<dbReference type="InterPro" id="IPR036876">
    <property type="entry name" value="UVR_dom_sf"/>
</dbReference>
<keyword evidence="1 7" id="KW-0963">Cytoplasm</keyword>
<dbReference type="STRING" id="887929.HMP0721_0659"/>
<comment type="subcellular location">
    <subcellularLocation>
        <location evidence="7">Cytoplasm</location>
    </subcellularLocation>
</comment>
<comment type="function">
    <text evidence="7">The UvrABC repair system catalyzes the recognition and processing of DNA lesions. UvrC both incises the 5' and 3' sides of the lesion. The N-terminal half is responsible for the 3' incision and the C-terminal half is responsible for the 5' incision.</text>
</comment>
<keyword evidence="2 7" id="KW-0227">DNA damage</keyword>
<evidence type="ECO:0000259" key="11">
    <source>
        <dbReference type="PROSITE" id="PS50165"/>
    </source>
</evidence>
<dbReference type="Pfam" id="PF08459">
    <property type="entry name" value="UvrC_RNaseH_dom"/>
    <property type="match status" value="1"/>
</dbReference>
<dbReference type="SMART" id="SM00465">
    <property type="entry name" value="GIYc"/>
    <property type="match status" value="1"/>
</dbReference>
<dbReference type="InterPro" id="IPR038476">
    <property type="entry name" value="UvrC_RNase_H_dom_sf"/>
</dbReference>
<reference evidence="12 13" key="1">
    <citation type="submission" date="2010-12" db="EMBL/GenBank/DDBJ databases">
        <authorList>
            <person name="Muzny D."/>
            <person name="Qin X."/>
            <person name="Deng J."/>
            <person name="Jiang H."/>
            <person name="Liu Y."/>
            <person name="Qu J."/>
            <person name="Song X.-Z."/>
            <person name="Zhang L."/>
            <person name="Thornton R."/>
            <person name="Coyle M."/>
            <person name="Francisco L."/>
            <person name="Jackson L."/>
            <person name="Javaid M."/>
            <person name="Korchina V."/>
            <person name="Kovar C."/>
            <person name="Mata R."/>
            <person name="Mathew T."/>
            <person name="Ngo R."/>
            <person name="Nguyen L."/>
            <person name="Nguyen N."/>
            <person name="Okwuonu G."/>
            <person name="Ongeri F."/>
            <person name="Pham C."/>
            <person name="Simmons D."/>
            <person name="Wilczek-Boney K."/>
            <person name="Hale W."/>
            <person name="Jakkamsetti A."/>
            <person name="Pham P."/>
            <person name="Ruth R."/>
            <person name="San Lucas F."/>
            <person name="Warren J."/>
            <person name="Zhang J."/>
            <person name="Zhao Z."/>
            <person name="Zhou C."/>
            <person name="Zhu D."/>
            <person name="Lee S."/>
            <person name="Bess C."/>
            <person name="Blankenburg K."/>
            <person name="Forbes L."/>
            <person name="Fu Q."/>
            <person name="Gubbala S."/>
            <person name="Hirani K."/>
            <person name="Jayaseelan J.C."/>
            <person name="Lara F."/>
            <person name="Munidasa M."/>
            <person name="Palculict T."/>
            <person name="Patil S."/>
            <person name="Pu L.-L."/>
            <person name="Saada N."/>
            <person name="Tang L."/>
            <person name="Weissenberger G."/>
            <person name="Zhu Y."/>
            <person name="Hemphill L."/>
            <person name="Shang Y."/>
            <person name="Youmans B."/>
            <person name="Ayvaz T."/>
            <person name="Ross M."/>
            <person name="Santibanez J."/>
            <person name="Aqrawi P."/>
            <person name="Gross S."/>
            <person name="Joshi V."/>
            <person name="Fowler G."/>
            <person name="Nazareth L."/>
            <person name="Reid J."/>
            <person name="Worley K."/>
            <person name="Petrosino J."/>
            <person name="Highlander S."/>
            <person name="Gibbs R."/>
        </authorList>
    </citation>
    <scope>NUCLEOTIDE SEQUENCE [LARGE SCALE GENOMIC DNA]</scope>
    <source>
        <strain evidence="12 13">ATCC 23263</strain>
    </source>
</reference>
<dbReference type="PROSITE" id="PS50164">
    <property type="entry name" value="GIY_YIG"/>
    <property type="match status" value="1"/>
</dbReference>
<feature type="domain" description="UVR" evidence="9">
    <location>
        <begin position="217"/>
        <end position="252"/>
    </location>
</feature>
<dbReference type="EMBL" id="AEQN01000011">
    <property type="protein sequence ID" value="EFV02236.1"/>
    <property type="molecule type" value="Genomic_DNA"/>
</dbReference>
<dbReference type="GO" id="GO:0009432">
    <property type="term" value="P:SOS response"/>
    <property type="evidence" value="ECO:0007669"/>
    <property type="project" value="UniProtKB-UniRule"/>
</dbReference>
<protein>
    <recommendedName>
        <fullName evidence="7">UvrABC system protein C</fullName>
        <shortName evidence="7">Protein UvrC</shortName>
    </recommendedName>
    <alternativeName>
        <fullName evidence="7">Excinuclease ABC subunit C</fullName>
    </alternativeName>
</protein>
<evidence type="ECO:0000256" key="2">
    <source>
        <dbReference type="ARBA" id="ARBA00022763"/>
    </source>
</evidence>
<dbReference type="InterPro" id="IPR004791">
    <property type="entry name" value="UvrC"/>
</dbReference>
<evidence type="ECO:0000256" key="8">
    <source>
        <dbReference type="SAM" id="Coils"/>
    </source>
</evidence>
<dbReference type="PROSITE" id="PS50151">
    <property type="entry name" value="UVR"/>
    <property type="match status" value="1"/>
</dbReference>
<dbReference type="SUPFAM" id="SSF82771">
    <property type="entry name" value="GIY-YIG endonuclease"/>
    <property type="match status" value="1"/>
</dbReference>
<dbReference type="Gene3D" id="1.10.150.20">
    <property type="entry name" value="5' to 3' exonuclease, C-terminal subdomain"/>
    <property type="match status" value="1"/>
</dbReference>
<dbReference type="SMART" id="SM00278">
    <property type="entry name" value="HhH1"/>
    <property type="match status" value="2"/>
</dbReference>
<dbReference type="eggNOG" id="COG0322">
    <property type="taxonomic scope" value="Bacteria"/>
</dbReference>
<dbReference type="Gene3D" id="4.10.860.10">
    <property type="entry name" value="UVR domain"/>
    <property type="match status" value="1"/>
</dbReference>
<dbReference type="GO" id="GO:0009380">
    <property type="term" value="C:excinuclease repair complex"/>
    <property type="evidence" value="ECO:0007669"/>
    <property type="project" value="InterPro"/>
</dbReference>
<dbReference type="Gene3D" id="3.40.1440.10">
    <property type="entry name" value="GIY-YIG endonuclease"/>
    <property type="match status" value="1"/>
</dbReference>
<comment type="caution">
    <text evidence="12">The sequence shown here is derived from an EMBL/GenBank/DDBJ whole genome shotgun (WGS) entry which is preliminary data.</text>
</comment>
<keyword evidence="6 7" id="KW-0742">SOS response</keyword>
<dbReference type="SUPFAM" id="SSF47781">
    <property type="entry name" value="RuvA domain 2-like"/>
    <property type="match status" value="1"/>
</dbReference>
<dbReference type="GO" id="GO:0006289">
    <property type="term" value="P:nucleotide-excision repair"/>
    <property type="evidence" value="ECO:0007669"/>
    <property type="project" value="UniProtKB-UniRule"/>
</dbReference>
<dbReference type="GO" id="GO:0003677">
    <property type="term" value="F:DNA binding"/>
    <property type="evidence" value="ECO:0007669"/>
    <property type="project" value="UniProtKB-UniRule"/>
</dbReference>
<dbReference type="PANTHER" id="PTHR30562:SF1">
    <property type="entry name" value="UVRABC SYSTEM PROTEIN C"/>
    <property type="match status" value="1"/>
</dbReference>
<keyword evidence="13" id="KW-1185">Reference proteome</keyword>
<evidence type="ECO:0000313" key="12">
    <source>
        <dbReference type="EMBL" id="EFV02236.1"/>
    </source>
</evidence>
<dbReference type="InterPro" id="IPR001162">
    <property type="entry name" value="UvrC_RNase_H_dom"/>
</dbReference>
<dbReference type="Pfam" id="PF22920">
    <property type="entry name" value="UvrC_RNaseH"/>
    <property type="match status" value="1"/>
</dbReference>
<dbReference type="InterPro" id="IPR050066">
    <property type="entry name" value="UvrABC_protein_C"/>
</dbReference>
<accession>E6MF76</accession>
<feature type="coiled-coil region" evidence="8">
    <location>
        <begin position="213"/>
        <end position="240"/>
    </location>
</feature>
<dbReference type="FunFam" id="3.40.1440.10:FF:000001">
    <property type="entry name" value="UvrABC system protein C"/>
    <property type="match status" value="1"/>
</dbReference>
<evidence type="ECO:0000256" key="4">
    <source>
        <dbReference type="ARBA" id="ARBA00022881"/>
    </source>
</evidence>
<evidence type="ECO:0000259" key="9">
    <source>
        <dbReference type="PROSITE" id="PS50151"/>
    </source>
</evidence>
<dbReference type="Pfam" id="PF01541">
    <property type="entry name" value="GIY-YIG"/>
    <property type="match status" value="1"/>
</dbReference>
<dbReference type="HOGENOM" id="CLU_014841_3_2_9"/>
<comment type="subunit">
    <text evidence="7">Interacts with UvrB in an incision complex.</text>
</comment>
<dbReference type="InterPro" id="IPR000305">
    <property type="entry name" value="GIY-YIG_endonuc"/>
</dbReference>
<dbReference type="PROSITE" id="PS50165">
    <property type="entry name" value="UVRC"/>
    <property type="match status" value="1"/>
</dbReference>
<dbReference type="HAMAP" id="MF_00203">
    <property type="entry name" value="UvrC"/>
    <property type="match status" value="1"/>
</dbReference>
<dbReference type="GO" id="GO:0009381">
    <property type="term" value="F:excinuclease ABC activity"/>
    <property type="evidence" value="ECO:0007669"/>
    <property type="project" value="UniProtKB-UniRule"/>
</dbReference>
<feature type="domain" description="UvrC family homology region profile" evidence="11">
    <location>
        <begin position="287"/>
        <end position="520"/>
    </location>
</feature>
<dbReference type="AlphaFoldDB" id="E6MF76"/>
<keyword evidence="3 7" id="KW-0228">DNA excision</keyword>
<evidence type="ECO:0000313" key="13">
    <source>
        <dbReference type="Proteomes" id="UP000004754"/>
    </source>
</evidence>
<evidence type="ECO:0000256" key="1">
    <source>
        <dbReference type="ARBA" id="ARBA00022490"/>
    </source>
</evidence>
<sequence>MTIKTDELNRGSDAMYNRDNLKNIPKRPGIYIMHNHAGDIIYVGKAKNLFNRVHQYFQNPKKLPLKTQIQVSHVESIETIVVDTEMEALILECNLIKEHRPRYNIMLKDDKSYPYIKVTVQDRFPKIFMTRNHKRDGGKYFGPFTNSMAVRQTIEALQKVYPLHRCNRKLAYGVRRGRPCMYYHIGQCTAPCTGKLTEEAYRENVNAVLDILNGKEKELIDRLSQEMAAASKRLDFETAASKRDQIQGIQMVVSRQKIISENEQDQDFIAYAVQETPEKNDAKAAEGLASVQIFNVRDGKLLGRHPSMMTGVAGESSESIMTNIVKQYYAGAHFIPKEIVLSGDLAVDEAKTIQAWLSSQRGSRVTLTVPQKGDKQRLIAMVQKNADLALSQYLLEKHQKEEKKKSRLDSLRDLLDIDAIPHRIEAYDISNISGSDNVGGMVVFEEGRPQRKAYRRFKIKTVEGQNDYGSMQEMLFRRIEHGIREMKEGKDSGASSFLPFPEIFMIDGGKTHVDAAKAILAMYPEIKSAVCGLVKDDHHQLRGLVYRDEEYKVVKGTPLSTLMNEISEEVHRFAIGYHRTLRKKGMLASQLESIPGIGKKRREALMRYYGNIQNIRNATVDEMCAVNGMNQKSAEAVVDFFSRRAAENQTKEEE</sequence>
<dbReference type="CDD" id="cd10434">
    <property type="entry name" value="GIY-YIG_UvrC_Cho"/>
    <property type="match status" value="1"/>
</dbReference>
<keyword evidence="5 7" id="KW-0234">DNA repair</keyword>
<dbReference type="NCBIfam" id="TIGR00194">
    <property type="entry name" value="uvrC"/>
    <property type="match status" value="1"/>
</dbReference>
<keyword evidence="12" id="KW-0378">Hydrolase</keyword>
<dbReference type="SUPFAM" id="SSF46600">
    <property type="entry name" value="C-terminal UvrC-binding domain of UvrB"/>
    <property type="match status" value="1"/>
</dbReference>
<feature type="domain" description="GIY-YIG" evidence="10">
    <location>
        <begin position="26"/>
        <end position="105"/>
    </location>
</feature>
<gene>
    <name evidence="7 12" type="primary">uvrC</name>
    <name evidence="12" type="ORF">HMP0721_0659</name>
</gene>
<dbReference type="GO" id="GO:0005737">
    <property type="term" value="C:cytoplasm"/>
    <property type="evidence" value="ECO:0007669"/>
    <property type="project" value="UniProtKB-SubCell"/>
</dbReference>
<evidence type="ECO:0000259" key="10">
    <source>
        <dbReference type="PROSITE" id="PS50164"/>
    </source>
</evidence>
<dbReference type="InterPro" id="IPR047296">
    <property type="entry name" value="GIY-YIG_UvrC_Cho"/>
</dbReference>
<dbReference type="Pfam" id="PF14520">
    <property type="entry name" value="HHH_5"/>
    <property type="match status" value="1"/>
</dbReference>
<dbReference type="InterPro" id="IPR035901">
    <property type="entry name" value="GIY-YIG_endonuc_sf"/>
</dbReference>
<evidence type="ECO:0000256" key="6">
    <source>
        <dbReference type="ARBA" id="ARBA00023236"/>
    </source>
</evidence>
<comment type="similarity">
    <text evidence="7">Belongs to the UvrC family.</text>
</comment>
<evidence type="ECO:0000256" key="3">
    <source>
        <dbReference type="ARBA" id="ARBA00022769"/>
    </source>
</evidence>
<organism evidence="12 13">
    <name type="scientific">Pseudoramibacter alactolyticus ATCC 23263</name>
    <dbReference type="NCBI Taxonomy" id="887929"/>
    <lineage>
        <taxon>Bacteria</taxon>
        <taxon>Bacillati</taxon>
        <taxon>Bacillota</taxon>
        <taxon>Clostridia</taxon>
        <taxon>Eubacteriales</taxon>
        <taxon>Eubacteriaceae</taxon>
        <taxon>Pseudoramibacter</taxon>
    </lineage>
</organism>
<dbReference type="Proteomes" id="UP000004754">
    <property type="component" value="Unassembled WGS sequence"/>
</dbReference>
<dbReference type="PANTHER" id="PTHR30562">
    <property type="entry name" value="UVRC/OXIDOREDUCTASE"/>
    <property type="match status" value="1"/>
</dbReference>
<dbReference type="InterPro" id="IPR001943">
    <property type="entry name" value="UVR_dom"/>
</dbReference>
<dbReference type="InterPro" id="IPR003583">
    <property type="entry name" value="Hlx-hairpin-Hlx_DNA-bd_motif"/>
</dbReference>
<evidence type="ECO:0000256" key="5">
    <source>
        <dbReference type="ARBA" id="ARBA00023204"/>
    </source>
</evidence>
<dbReference type="Pfam" id="PF02151">
    <property type="entry name" value="UVR"/>
    <property type="match status" value="1"/>
</dbReference>
<evidence type="ECO:0000256" key="7">
    <source>
        <dbReference type="HAMAP-Rule" id="MF_00203"/>
    </source>
</evidence>
<keyword evidence="4 7" id="KW-0267">Excision nuclease</keyword>
<dbReference type="NCBIfam" id="NF001824">
    <property type="entry name" value="PRK00558.1-5"/>
    <property type="match status" value="1"/>
</dbReference>
<proteinExistence type="inferred from homology"/>
<name>E6MF76_9FIRM</name>